<dbReference type="Gene3D" id="2.60.40.1710">
    <property type="entry name" value="Subtilisin-like superfamily"/>
    <property type="match status" value="1"/>
</dbReference>
<dbReference type="InterPro" id="IPR023828">
    <property type="entry name" value="Peptidase_S8_Ser-AS"/>
</dbReference>
<dbReference type="InterPro" id="IPR023827">
    <property type="entry name" value="Peptidase_S8_Asp-AS"/>
</dbReference>
<dbReference type="GO" id="GO:0016020">
    <property type="term" value="C:membrane"/>
    <property type="evidence" value="ECO:0007669"/>
    <property type="project" value="InterPro"/>
</dbReference>
<dbReference type="Gene3D" id="3.50.30.30">
    <property type="match status" value="1"/>
</dbReference>
<feature type="active site" description="Charge relay system" evidence="8 9">
    <location>
        <position position="199"/>
    </location>
</feature>
<keyword evidence="2" id="KW-0134">Cell wall</keyword>
<keyword evidence="6 9" id="KW-0378">Hydrolase</keyword>
<evidence type="ECO:0000256" key="9">
    <source>
        <dbReference type="PROSITE-ProRule" id="PRU01240"/>
    </source>
</evidence>
<evidence type="ECO:0000259" key="12">
    <source>
        <dbReference type="Pfam" id="PF00082"/>
    </source>
</evidence>
<dbReference type="Pfam" id="PF00082">
    <property type="entry name" value="Peptidase_S8"/>
    <property type="match status" value="1"/>
</dbReference>
<evidence type="ECO:0000256" key="7">
    <source>
        <dbReference type="ARBA" id="ARBA00022825"/>
    </source>
</evidence>
<dbReference type="AlphaFoldDB" id="A0A542YVI7"/>
<dbReference type="Pfam" id="PF04122">
    <property type="entry name" value="CW_binding_2"/>
    <property type="match status" value="3"/>
</dbReference>
<evidence type="ECO:0000313" key="16">
    <source>
        <dbReference type="Proteomes" id="UP000319516"/>
    </source>
</evidence>
<dbReference type="SUPFAM" id="SSF52743">
    <property type="entry name" value="Subtilisin-like"/>
    <property type="match status" value="1"/>
</dbReference>
<evidence type="ECO:0000259" key="14">
    <source>
        <dbReference type="Pfam" id="PF06280"/>
    </source>
</evidence>
<dbReference type="PANTHER" id="PTHR43806:SF66">
    <property type="entry name" value="SERIN ENDOPEPTIDASE"/>
    <property type="match status" value="1"/>
</dbReference>
<dbReference type="GO" id="GO:0004252">
    <property type="term" value="F:serine-type endopeptidase activity"/>
    <property type="evidence" value="ECO:0007669"/>
    <property type="project" value="UniProtKB-UniRule"/>
</dbReference>
<keyword evidence="3" id="KW-0964">Secreted</keyword>
<comment type="caution">
    <text evidence="15">The sequence shown here is derived from an EMBL/GenBank/DDBJ whole genome shotgun (WGS) entry which is preliminary data.</text>
</comment>
<protein>
    <submittedName>
        <fullName evidence="15">Putative cell wall-binding protein</fullName>
    </submittedName>
</protein>
<proteinExistence type="inferred from homology"/>
<dbReference type="GO" id="GO:0005615">
    <property type="term" value="C:extracellular space"/>
    <property type="evidence" value="ECO:0007669"/>
    <property type="project" value="TreeGrafter"/>
</dbReference>
<dbReference type="GO" id="GO:0006508">
    <property type="term" value="P:proteolysis"/>
    <property type="evidence" value="ECO:0007669"/>
    <property type="project" value="UniProtKB-KW"/>
</dbReference>
<dbReference type="InterPro" id="IPR000209">
    <property type="entry name" value="Peptidase_S8/S53_dom"/>
</dbReference>
<feature type="domain" description="C5a peptidase/Subtilisin-like protease SBT2-like Fn3-like" evidence="14">
    <location>
        <begin position="658"/>
        <end position="756"/>
    </location>
</feature>
<evidence type="ECO:0000256" key="1">
    <source>
        <dbReference type="ARBA" id="ARBA00011073"/>
    </source>
</evidence>
<feature type="active site" description="Charge relay system" evidence="8 9">
    <location>
        <position position="581"/>
    </location>
</feature>
<dbReference type="PANTHER" id="PTHR43806">
    <property type="entry name" value="PEPTIDASE S8"/>
    <property type="match status" value="1"/>
</dbReference>
<feature type="domain" description="Peptidase S8/S53" evidence="12">
    <location>
        <begin position="190"/>
        <end position="623"/>
    </location>
</feature>
<gene>
    <name evidence="15" type="ORF">FB467_3272</name>
</gene>
<feature type="active site" description="Charge relay system" evidence="8 9">
    <location>
        <position position="264"/>
    </location>
</feature>
<dbReference type="PROSITE" id="PS00136">
    <property type="entry name" value="SUBTILASE_ASP"/>
    <property type="match status" value="1"/>
</dbReference>
<evidence type="ECO:0000259" key="13">
    <source>
        <dbReference type="Pfam" id="PF02225"/>
    </source>
</evidence>
<dbReference type="Pfam" id="PF02225">
    <property type="entry name" value="PA"/>
    <property type="match status" value="1"/>
</dbReference>
<keyword evidence="16" id="KW-1185">Reference proteome</keyword>
<reference evidence="15 16" key="1">
    <citation type="submission" date="2019-06" db="EMBL/GenBank/DDBJ databases">
        <title>Sequencing the genomes of 1000 actinobacteria strains.</title>
        <authorList>
            <person name="Klenk H.-P."/>
        </authorList>
    </citation>
    <scope>NUCLEOTIDE SEQUENCE [LARGE SCALE GENOMIC DNA]</scope>
    <source>
        <strain evidence="15 16">DSM 12335</strain>
    </source>
</reference>
<organism evidence="15 16">
    <name type="scientific">Ornithinicoccus hortensis</name>
    <dbReference type="NCBI Taxonomy" id="82346"/>
    <lineage>
        <taxon>Bacteria</taxon>
        <taxon>Bacillati</taxon>
        <taxon>Actinomycetota</taxon>
        <taxon>Actinomycetes</taxon>
        <taxon>Micrococcales</taxon>
        <taxon>Intrasporangiaceae</taxon>
        <taxon>Ornithinicoccus</taxon>
    </lineage>
</organism>
<evidence type="ECO:0000256" key="8">
    <source>
        <dbReference type="PIRSR" id="PIRSR615500-1"/>
    </source>
</evidence>
<dbReference type="InterPro" id="IPR015500">
    <property type="entry name" value="Peptidase_S8_subtilisin-rel"/>
</dbReference>
<comment type="similarity">
    <text evidence="1 9 10">Belongs to the peptidase S8 family.</text>
</comment>
<keyword evidence="7 9" id="KW-0720">Serine protease</keyword>
<accession>A0A542YVI7</accession>
<dbReference type="InterPro" id="IPR050131">
    <property type="entry name" value="Peptidase_S8_subtilisin-like"/>
</dbReference>
<dbReference type="PROSITE" id="PS51892">
    <property type="entry name" value="SUBTILASE"/>
    <property type="match status" value="1"/>
</dbReference>
<evidence type="ECO:0000313" key="15">
    <source>
        <dbReference type="EMBL" id="TQL52101.1"/>
    </source>
</evidence>
<dbReference type="Pfam" id="PF06280">
    <property type="entry name" value="fn3_5"/>
    <property type="match status" value="1"/>
</dbReference>
<evidence type="ECO:0000256" key="11">
    <source>
        <dbReference type="SAM" id="SignalP"/>
    </source>
</evidence>
<dbReference type="InterPro" id="IPR010435">
    <property type="entry name" value="C5a/SBT2-like_Fn3"/>
</dbReference>
<dbReference type="PROSITE" id="PS00138">
    <property type="entry name" value="SUBTILASE_SER"/>
    <property type="match status" value="1"/>
</dbReference>
<evidence type="ECO:0000256" key="10">
    <source>
        <dbReference type="RuleBase" id="RU003355"/>
    </source>
</evidence>
<evidence type="ECO:0000256" key="5">
    <source>
        <dbReference type="ARBA" id="ARBA00022729"/>
    </source>
</evidence>
<dbReference type="Gene3D" id="3.40.50.200">
    <property type="entry name" value="Peptidase S8/S53 domain"/>
    <property type="match status" value="1"/>
</dbReference>
<feature type="signal peptide" evidence="11">
    <location>
        <begin position="1"/>
        <end position="38"/>
    </location>
</feature>
<dbReference type="InterPro" id="IPR003137">
    <property type="entry name" value="PA_domain"/>
</dbReference>
<dbReference type="InterPro" id="IPR046450">
    <property type="entry name" value="PA_dom_sf"/>
</dbReference>
<dbReference type="InterPro" id="IPR036852">
    <property type="entry name" value="Peptidase_S8/S53_dom_sf"/>
</dbReference>
<dbReference type="InterPro" id="IPR007253">
    <property type="entry name" value="Cell_wall-bd_2"/>
</dbReference>
<keyword evidence="5 11" id="KW-0732">Signal</keyword>
<feature type="chain" id="PRO_5022025624" evidence="11">
    <location>
        <begin position="39"/>
        <end position="1230"/>
    </location>
</feature>
<evidence type="ECO:0000256" key="2">
    <source>
        <dbReference type="ARBA" id="ARBA00022512"/>
    </source>
</evidence>
<dbReference type="PROSITE" id="PS00137">
    <property type="entry name" value="SUBTILASE_HIS"/>
    <property type="match status" value="1"/>
</dbReference>
<evidence type="ECO:0000256" key="4">
    <source>
        <dbReference type="ARBA" id="ARBA00022670"/>
    </source>
</evidence>
<evidence type="ECO:0000256" key="3">
    <source>
        <dbReference type="ARBA" id="ARBA00022525"/>
    </source>
</evidence>
<evidence type="ECO:0000256" key="6">
    <source>
        <dbReference type="ARBA" id="ARBA00022801"/>
    </source>
</evidence>
<dbReference type="EMBL" id="VFOP01000001">
    <property type="protein sequence ID" value="TQL52101.1"/>
    <property type="molecule type" value="Genomic_DNA"/>
</dbReference>
<feature type="domain" description="PA" evidence="13">
    <location>
        <begin position="432"/>
        <end position="510"/>
    </location>
</feature>
<keyword evidence="4 9" id="KW-0645">Protease</keyword>
<dbReference type="SUPFAM" id="SSF52025">
    <property type="entry name" value="PA domain"/>
    <property type="match status" value="1"/>
</dbReference>
<dbReference type="PRINTS" id="PR00723">
    <property type="entry name" value="SUBTILISIN"/>
</dbReference>
<name>A0A542YVI7_9MICO</name>
<dbReference type="Proteomes" id="UP000319516">
    <property type="component" value="Unassembled WGS sequence"/>
</dbReference>
<dbReference type="InterPro" id="IPR022398">
    <property type="entry name" value="Peptidase_S8_His-AS"/>
</dbReference>
<sequence>MQRRMGSGRARTGLHRLVTAAAGTALVAAALAPVGATADEVDRDDLGTASDYGVTAPEASAKFQDGQLSGADQVPSAYFIQLRGTPTATGGSAYLSTLQRSSFLSQAAEAGADLTVRQTFDTLWTGLSVDADEADVRLAAQSDAVVAVYPVYRTDRPELAPQDDPRFGPQMASALAMTGADKAHEMGYTGEGMRVGIIDTGVDVDHPDFGGGGTPTDGVHDDWQTPQLQFGYDLVGDAYNSNPDDPAYDPVPVPDGNPDDCQGHGTHVAGIAAGNGDPDEGGIIGVAPDAELGAYRVFGCEGSTEADIMLAAMELTYQDGMDVVNMSIGSSFMSWPQYPTAVSADTLSDAGVVVVASIGNEGDTGTWSAGAPGVGEKTIGVASYDNTQVSAPSFTYGPEETGVPYFVAAGSPAAPTEGTQTVARLGDPGTADAQACTADGGITEDLTGKVVLIERGVCAFYEKAFNAEEAGAIGVVLYNNVPGMINPTVEGDPAITVPVVMIFQQDGHDLDASIVEGDADITWTTQTSSQPNPTGGMISEFSSYGMTADLTLKPDLGAPGGSIYSTIPLEKGGHGNNSGTSMSSPHAAGAAALLLQAHPDLAPQQVRDTLQNSADPAMWSLNPAAGLLEGAHRQGAGLIDVDDAILATAAISPGKLSLGEGTEAITQTVEVSNDGESDVTYTIANNAETVATGAPTTDPGYFYAPATLEAPESVTVPAGETVSVELTLTPPDQDGLQYTGYVEFTAEDDSVLRVPYAGYSGDYQEIEVLTPGAIEGVEFPVLGQLVDCAVLEGSECIGGGTYDIFPDTGEGDEPVYDLAEGNIPVFLANLGHQSRSMTLTAYEANADGSQGEEVGVVEVEDYLPRSASPTGFSTFTWDGTFEGGTVPDGKYVLEATVLKALGEPGNEAHQETWTSEPFTIADASADPTSPTVTRYTGYDRYATAARISAEYEPGVDTVYIATGRTFPDALTGAAKAALDGVPVLLTRPDELPAATLFELDRLKPADIVVLGGTAAIEDDVLTELEDYTDGTVSRLSGADRYATAAAISGEYAPGVDTLYVATGRNFPDALAGAARAGVLEGPVLLVRTDEVPEATAAELERLAPQEIVVLGGTAAVSQGVADTLGDYADVVDRIGGKNRYATAADLSSAYEPGTEVAFVATGLDYPDALAGAARAGHLGSPVLLVRPDEIPAETLAELERLEAPQVVVLGGTGAVSDEVLGQIEDLVYGD</sequence>